<accession>R3JZZ6</accession>
<reference evidence="1 2" key="1">
    <citation type="submission" date="2013-02" db="EMBL/GenBank/DDBJ databases">
        <title>The Genome Sequence of Enterococcus faecalis ATCC_6055.</title>
        <authorList>
            <consortium name="The Broad Institute Genome Sequencing Platform"/>
            <consortium name="The Broad Institute Genome Sequencing Center for Infectious Disease"/>
            <person name="Earl A.M."/>
            <person name="Gilmore M.S."/>
            <person name="Lebreton F."/>
            <person name="Walker B."/>
            <person name="Young S.K."/>
            <person name="Zeng Q."/>
            <person name="Gargeya S."/>
            <person name="Fitzgerald M."/>
            <person name="Haas B."/>
            <person name="Abouelleil A."/>
            <person name="Alvarado L."/>
            <person name="Arachchi H.M."/>
            <person name="Berlin A.M."/>
            <person name="Chapman S.B."/>
            <person name="Dewar J."/>
            <person name="Goldberg J."/>
            <person name="Griggs A."/>
            <person name="Gujja S."/>
            <person name="Hansen M."/>
            <person name="Howarth C."/>
            <person name="Imamovic A."/>
            <person name="Larimer J."/>
            <person name="McCowan C."/>
            <person name="Murphy C."/>
            <person name="Neiman D."/>
            <person name="Pearson M."/>
            <person name="Priest M."/>
            <person name="Roberts A."/>
            <person name="Saif S."/>
            <person name="Shea T."/>
            <person name="Sisk P."/>
            <person name="Sykes S."/>
            <person name="Wortman J."/>
            <person name="Nusbaum C."/>
            <person name="Birren B."/>
        </authorList>
    </citation>
    <scope>NUCLEOTIDE SEQUENCE [LARGE SCALE GENOMIC DNA]</scope>
    <source>
        <strain evidence="1 2">ATCC 6055</strain>
    </source>
</reference>
<dbReference type="RefSeq" id="WP_010829255.1">
    <property type="nucleotide sequence ID" value="NZ_KB944849.1"/>
</dbReference>
<dbReference type="Proteomes" id="UP000013638">
    <property type="component" value="Unassembled WGS sequence"/>
</dbReference>
<comment type="caution">
    <text evidence="1">The sequence shown here is derived from an EMBL/GenBank/DDBJ whole genome shotgun (WGS) entry which is preliminary data.</text>
</comment>
<gene>
    <name evidence="1" type="ORF">WOU_03127</name>
</gene>
<evidence type="ECO:0000313" key="1">
    <source>
        <dbReference type="EMBL" id="EOK06836.1"/>
    </source>
</evidence>
<dbReference type="EMBL" id="ASDZ01000049">
    <property type="protein sequence ID" value="EOK06836.1"/>
    <property type="molecule type" value="Genomic_DNA"/>
</dbReference>
<dbReference type="AlphaFoldDB" id="R3JZZ6"/>
<dbReference type="PATRIC" id="fig|1169311.3.peg.3066"/>
<sequence>MELSLQDIQTKIASLQKKHDEDIDLLDHTIGKDSYCLYCEQYKKLLRKEQKLKKLKNTDVSSLKEITLAPTVSKQSNQKQLFEISLKNGDKYMVYALDVDQAASLLKVPTYSIVKHTELPKKYWNTLYIESENGTLLTAKQLITGSRSKIISKYAPSNNIYVRHYCFNETPFEYIVYNKDHYDLLDKFVAPYPITKTKKYKANGRVTIALPTGAIGVSDGEVLLKITKKLIVAIDKEDFEGNFSEQENLVWSVV</sequence>
<proteinExistence type="predicted"/>
<dbReference type="HOGENOM" id="CLU_1018388_0_0_9"/>
<name>R3JZZ6_ENTFL</name>
<protein>
    <submittedName>
        <fullName evidence="1">Uncharacterized protein</fullName>
    </submittedName>
</protein>
<organism evidence="1 2">
    <name type="scientific">Enterococcus faecalis ATCC 6055</name>
    <dbReference type="NCBI Taxonomy" id="1169311"/>
    <lineage>
        <taxon>Bacteria</taxon>
        <taxon>Bacillati</taxon>
        <taxon>Bacillota</taxon>
        <taxon>Bacilli</taxon>
        <taxon>Lactobacillales</taxon>
        <taxon>Enterococcaceae</taxon>
        <taxon>Enterococcus</taxon>
    </lineage>
</organism>
<evidence type="ECO:0000313" key="2">
    <source>
        <dbReference type="Proteomes" id="UP000013638"/>
    </source>
</evidence>